<dbReference type="SUPFAM" id="SSF48452">
    <property type="entry name" value="TPR-like"/>
    <property type="match status" value="2"/>
</dbReference>
<dbReference type="OrthoDB" id="1522549at2"/>
<sequence>MINCFPLKTKIFKHAFVTLFILFLVACSTKKDTFLARNSHALSTKDNILYNGQIALDKGVVGIKSSNKDNFWTRLPIERMQFKEDDSPNGNSKNPDFEAAEAKATKAIQKHSMYIDGQEKNYQIDEAYLLLGKARYYDQRFFPALEAFNYILYKYPTSSNINPAKIWREKTNMRLGNDAQVLKNIAKLLKEKKLKPQVVADANALLAESFLNLEEKDSAIVKLKIAKNSTKINAEKARYRFILGQLYQELGIKDTALIYYQEVIDMNRKAEREYVIQAYAKRAQLFDFENGDKEAFVKTYNKLVADRENRPFLGTIYYEIGVFYDKNNDQELAKEFYNTSLKSKSTDNYLLASNYRNIGNMHFKNTDYFTAAKYYDSTLVKLDVKTREHIHIKKVRKDLDEVIEFESIAKTNDSILKVVAMSDANRILYYEDYIVKLKKSDEEKRLLAEKQKEIQKNIDINNLSSSDDPATRVQQGGKALSKKSLAPPSMTGSSTGNAANVFYFYNPSTVAFGKIEFKKKFGNRALGGNWRMPANRTDVATDITNDENETPDEEVVVAETPQYTPSFYIEMLPKTQTEIDSIAKERNFTYYQLGVIYKEKFKEYKLASDKLEKLLEQNPEEKLVLPSMYNLYKIYQITDAAKAEEMKNRISSQYPDSRYAQIINNKNPNTVTESETTEAEYNKWYKSYQDEQFVILLEKIDGLIIQYYGDEIVPKYELLKANTIGKLRGLEAYKKAMLFVADNYASSEEGKNAREILTTQIPLLERMNFTISESKNWKILYKVGQQADKATKNIEDKINKFIAGENLTRLTYTFDIYTEKENFITIQGIKSEAYAKNLASILKEDKKFKIIEPAIVISSDNYKVVQIKKNLAEYLTPQKTVVVPAQSAVPNPVVPEPAVVSPETPDKESPKLGWPSPSKASRTRPPSGVPTMEDNDKPSATPKQ</sequence>
<dbReference type="EMBL" id="VJZR01000001">
    <property type="protein sequence ID" value="TRX23761.1"/>
    <property type="molecule type" value="Genomic_DNA"/>
</dbReference>
<organism evidence="3 4">
    <name type="scientific">Flavobacterium franklandianum</name>
    <dbReference type="NCBI Taxonomy" id="2594430"/>
    <lineage>
        <taxon>Bacteria</taxon>
        <taxon>Pseudomonadati</taxon>
        <taxon>Bacteroidota</taxon>
        <taxon>Flavobacteriia</taxon>
        <taxon>Flavobacteriales</taxon>
        <taxon>Flavobacteriaceae</taxon>
        <taxon>Flavobacterium</taxon>
    </lineage>
</organism>
<feature type="compositionally biased region" description="Low complexity" evidence="2">
    <location>
        <begin position="892"/>
        <end position="903"/>
    </location>
</feature>
<dbReference type="Gene3D" id="1.25.40.10">
    <property type="entry name" value="Tetratricopeptide repeat domain"/>
    <property type="match status" value="3"/>
</dbReference>
<feature type="region of interest" description="Disordered" evidence="2">
    <location>
        <begin position="892"/>
        <end position="944"/>
    </location>
</feature>
<dbReference type="PROSITE" id="PS50005">
    <property type="entry name" value="TPR"/>
    <property type="match status" value="1"/>
</dbReference>
<comment type="caution">
    <text evidence="3">The sequence shown here is derived from an EMBL/GenBank/DDBJ whole genome shotgun (WGS) entry which is preliminary data.</text>
</comment>
<proteinExistence type="predicted"/>
<dbReference type="InterPro" id="IPR019734">
    <property type="entry name" value="TPR_rpt"/>
</dbReference>
<dbReference type="InterPro" id="IPR011990">
    <property type="entry name" value="TPR-like_helical_dom_sf"/>
</dbReference>
<dbReference type="Proteomes" id="UP000318585">
    <property type="component" value="Unassembled WGS sequence"/>
</dbReference>
<name>A0A553CTG8_9FLAO</name>
<dbReference type="SMART" id="SM00028">
    <property type="entry name" value="TPR"/>
    <property type="match status" value="5"/>
</dbReference>
<feature type="compositionally biased region" description="Polar residues" evidence="2">
    <location>
        <begin position="459"/>
        <end position="474"/>
    </location>
</feature>
<keyword evidence="1" id="KW-0802">TPR repeat</keyword>
<feature type="repeat" description="TPR" evidence="1">
    <location>
        <begin position="237"/>
        <end position="270"/>
    </location>
</feature>
<evidence type="ECO:0000256" key="2">
    <source>
        <dbReference type="SAM" id="MobiDB-lite"/>
    </source>
</evidence>
<gene>
    <name evidence="3" type="ORF">FNW17_00875</name>
</gene>
<dbReference type="Pfam" id="PF13174">
    <property type="entry name" value="TPR_6"/>
    <property type="match status" value="1"/>
</dbReference>
<feature type="region of interest" description="Disordered" evidence="2">
    <location>
        <begin position="459"/>
        <end position="491"/>
    </location>
</feature>
<evidence type="ECO:0000313" key="4">
    <source>
        <dbReference type="Proteomes" id="UP000318585"/>
    </source>
</evidence>
<evidence type="ECO:0000313" key="3">
    <source>
        <dbReference type="EMBL" id="TRX23761.1"/>
    </source>
</evidence>
<dbReference type="Pfam" id="PF13181">
    <property type="entry name" value="TPR_8"/>
    <property type="match status" value="2"/>
</dbReference>
<keyword evidence="4" id="KW-1185">Reference proteome</keyword>
<reference evidence="3 4" key="1">
    <citation type="submission" date="2019-07" db="EMBL/GenBank/DDBJ databases">
        <title>Novel species of Flavobacterium.</title>
        <authorList>
            <person name="Liu Q."/>
            <person name="Xin Y.-H."/>
        </authorList>
    </citation>
    <scope>NUCLEOTIDE SEQUENCE [LARGE SCALE GENOMIC DNA]</scope>
    <source>
        <strain evidence="3 4">LB3P56</strain>
    </source>
</reference>
<protein>
    <submittedName>
        <fullName evidence="3">Gliding motility protein</fullName>
    </submittedName>
</protein>
<evidence type="ECO:0000256" key="1">
    <source>
        <dbReference type="PROSITE-ProRule" id="PRU00339"/>
    </source>
</evidence>
<accession>A0A553CTG8</accession>
<dbReference type="AlphaFoldDB" id="A0A553CTG8"/>